<keyword evidence="4" id="KW-1185">Reference proteome</keyword>
<dbReference type="PROSITE" id="PS51525">
    <property type="entry name" value="NET"/>
    <property type="match status" value="1"/>
</dbReference>
<feature type="region of interest" description="Disordered" evidence="1">
    <location>
        <begin position="17"/>
        <end position="64"/>
    </location>
</feature>
<feature type="compositionally biased region" description="Polar residues" evidence="1">
    <location>
        <begin position="550"/>
        <end position="576"/>
    </location>
</feature>
<reference evidence="3" key="1">
    <citation type="submission" date="2022-01" db="EMBL/GenBank/DDBJ databases">
        <title>Genome Sequence Resource for Two Populations of Ditylenchus destructor, the Migratory Endoparasitic Phytonematode.</title>
        <authorList>
            <person name="Zhang H."/>
            <person name="Lin R."/>
            <person name="Xie B."/>
        </authorList>
    </citation>
    <scope>NUCLEOTIDE SEQUENCE</scope>
    <source>
        <strain evidence="3">BazhouSP</strain>
    </source>
</reference>
<name>A0AAD4NB95_9BILA</name>
<feature type="compositionally biased region" description="Polar residues" evidence="1">
    <location>
        <begin position="419"/>
        <end position="428"/>
    </location>
</feature>
<dbReference type="Gene3D" id="1.20.1270.220">
    <property type="match status" value="1"/>
</dbReference>
<dbReference type="AlphaFoldDB" id="A0AAD4NB95"/>
<feature type="compositionally biased region" description="Polar residues" evidence="1">
    <location>
        <begin position="29"/>
        <end position="62"/>
    </location>
</feature>
<feature type="compositionally biased region" description="Polar residues" evidence="1">
    <location>
        <begin position="349"/>
        <end position="364"/>
    </location>
</feature>
<evidence type="ECO:0000259" key="2">
    <source>
        <dbReference type="PROSITE" id="PS51525"/>
    </source>
</evidence>
<dbReference type="InterPro" id="IPR027353">
    <property type="entry name" value="NET_dom"/>
</dbReference>
<feature type="region of interest" description="Disordered" evidence="1">
    <location>
        <begin position="164"/>
        <end position="213"/>
    </location>
</feature>
<feature type="compositionally biased region" description="Polar residues" evidence="1">
    <location>
        <begin position="458"/>
        <end position="475"/>
    </location>
</feature>
<gene>
    <name evidence="3" type="ORF">DdX_04065</name>
</gene>
<feature type="region of interest" description="Disordered" evidence="1">
    <location>
        <begin position="405"/>
        <end position="428"/>
    </location>
</feature>
<evidence type="ECO:0000313" key="4">
    <source>
        <dbReference type="Proteomes" id="UP001201812"/>
    </source>
</evidence>
<accession>A0AAD4NB95</accession>
<comment type="caution">
    <text evidence="3">The sequence shown here is derived from an EMBL/GenBank/DDBJ whole genome shotgun (WGS) entry which is preliminary data.</text>
</comment>
<feature type="compositionally biased region" description="Basic and acidic residues" evidence="1">
    <location>
        <begin position="577"/>
        <end position="590"/>
    </location>
</feature>
<evidence type="ECO:0000313" key="3">
    <source>
        <dbReference type="EMBL" id="KAI1723885.1"/>
    </source>
</evidence>
<feature type="compositionally biased region" description="Polar residues" evidence="1">
    <location>
        <begin position="482"/>
        <end position="501"/>
    </location>
</feature>
<proteinExistence type="predicted"/>
<organism evidence="3 4">
    <name type="scientific">Ditylenchus destructor</name>
    <dbReference type="NCBI Taxonomy" id="166010"/>
    <lineage>
        <taxon>Eukaryota</taxon>
        <taxon>Metazoa</taxon>
        <taxon>Ecdysozoa</taxon>
        <taxon>Nematoda</taxon>
        <taxon>Chromadorea</taxon>
        <taxon>Rhabditida</taxon>
        <taxon>Tylenchina</taxon>
        <taxon>Tylenchomorpha</taxon>
        <taxon>Sphaerularioidea</taxon>
        <taxon>Anguinidae</taxon>
        <taxon>Anguininae</taxon>
        <taxon>Ditylenchus</taxon>
    </lineage>
</organism>
<feature type="domain" description="NET" evidence="2">
    <location>
        <begin position="225"/>
        <end position="310"/>
    </location>
</feature>
<dbReference type="Pfam" id="PF17035">
    <property type="entry name" value="BET"/>
    <property type="match status" value="1"/>
</dbReference>
<dbReference type="EMBL" id="JAKKPZ010000003">
    <property type="protein sequence ID" value="KAI1723885.1"/>
    <property type="molecule type" value="Genomic_DNA"/>
</dbReference>
<evidence type="ECO:0000256" key="1">
    <source>
        <dbReference type="SAM" id="MobiDB-lite"/>
    </source>
</evidence>
<feature type="region of interest" description="Disordered" evidence="1">
    <location>
        <begin position="346"/>
        <end position="365"/>
    </location>
</feature>
<sequence length="617" mass="69060">MPKYDLRVRKPSATEDEYYIRTQFRPSRKQASSAKQLNDTIQRNDAAQSGNGSDAKEIQQTAGGEMVVRTCQKEKVKDLENSKVIQVNKTSSEIVETDDSKILKVARASLKKQLSMNEGENELARETDSALLNHESKITDIFPAQIGSKSSILAIEDVSKEVLQDDASTDLPPDESSSSKNTKSKKRKVASDTSDTGTKATQPEKVCSRKNAIATKKATNARNITPPEVLQYGIMRYNEKRKLAQNIKRLPAKMIVDLIEIIEKFENTSYDTIGARSDYFEINLDNLRDITLLTIEAFVNSTLGLNTRTNRSLLYSPQKMHSSPKTIPNVTPLQPLADLFPNSRKAKQSRNFNQTLPNQPSAPFSATMLEKKNTPIPSEMPLSQKTQSPPKMISKEAPLQPVLLTSSQKTKQSRDLNETLPNVQPSSYSATMSIKKHAKFHTDNDNPKSSGISLSQKIESTPKVTLPQPSEVTLTKSRKTKQSGNLNQTLPNVPSAYSTKLSEPKMTKTYSTQSFQVESYDPRQFLRRTKSPSNANKTLPMKRTILGVKQPQSSLRNGTNNRPESCATNKTASPTLEQKESIRKLREEDQERRRQAFASITSLSQQMELMDWMDAQL</sequence>
<dbReference type="InterPro" id="IPR038336">
    <property type="entry name" value="NET_sf"/>
</dbReference>
<feature type="compositionally biased region" description="Polar residues" evidence="1">
    <location>
        <begin position="191"/>
        <end position="201"/>
    </location>
</feature>
<feature type="region of interest" description="Disordered" evidence="1">
    <location>
        <begin position="458"/>
        <end position="513"/>
    </location>
</feature>
<protein>
    <submittedName>
        <fullName evidence="3">Bromodomain extra-terminal - transcription regulation domain-containing protein</fullName>
    </submittedName>
</protein>
<dbReference type="Proteomes" id="UP001201812">
    <property type="component" value="Unassembled WGS sequence"/>
</dbReference>
<feature type="region of interest" description="Disordered" evidence="1">
    <location>
        <begin position="528"/>
        <end position="590"/>
    </location>
</feature>